<accession>V5GZV5</accession>
<reference evidence="3" key="1">
    <citation type="journal article" date="2015" name="Sci. Rep.">
        <title>Tissue- and time-dependent transcription in Ixodes ricinus salivary glands and midguts when blood feeding on the vertebrate host.</title>
        <authorList>
            <person name="Kotsyfakis M."/>
            <person name="Schwarz A."/>
            <person name="Erhart J."/>
            <person name="Ribeiro J.M."/>
        </authorList>
    </citation>
    <scope>NUCLEOTIDE SEQUENCE</scope>
    <source>
        <tissue evidence="3">Salivary gland and midgut</tissue>
    </source>
</reference>
<sequence length="221" mass="24706">MKIQAFPIIAVVAALLSIVCGAPASIEPNERADHPKPEDRSCKKREADAQKAFKEDETVEYCNYFCKLYEGVDSYVERKYQVGTKCKYSNTLVSRCTEEGCPYPTNSGGDDKKGGEKQGQGPNDEQGKEKEKKEKKEESTTQGEEEKPRDEPNDEEEKAKEGEKEELTTQGDEGEEDNQKEKEPKEDEEKGKEGEEGAEGEEEEEEGELESESAKETSGTQ</sequence>
<feature type="chain" id="PRO_5004734436" evidence="2">
    <location>
        <begin position="22"/>
        <end position="221"/>
    </location>
</feature>
<organism evidence="3">
    <name type="scientific">Ixodes ricinus</name>
    <name type="common">Common tick</name>
    <name type="synonym">Acarus ricinus</name>
    <dbReference type="NCBI Taxonomy" id="34613"/>
    <lineage>
        <taxon>Eukaryota</taxon>
        <taxon>Metazoa</taxon>
        <taxon>Ecdysozoa</taxon>
        <taxon>Arthropoda</taxon>
        <taxon>Chelicerata</taxon>
        <taxon>Arachnida</taxon>
        <taxon>Acari</taxon>
        <taxon>Parasitiformes</taxon>
        <taxon>Ixodida</taxon>
        <taxon>Ixodoidea</taxon>
        <taxon>Ixodidae</taxon>
        <taxon>Ixodinae</taxon>
        <taxon>Ixodes</taxon>
    </lineage>
</organism>
<proteinExistence type="evidence at transcript level"/>
<feature type="signal peptide" evidence="2">
    <location>
        <begin position="1"/>
        <end position="21"/>
    </location>
</feature>
<evidence type="ECO:0000256" key="1">
    <source>
        <dbReference type="SAM" id="MobiDB-lite"/>
    </source>
</evidence>
<name>V5GZV5_IXORI</name>
<dbReference type="AlphaFoldDB" id="V5GZV5"/>
<feature type="compositionally biased region" description="Basic and acidic residues" evidence="1">
    <location>
        <begin position="125"/>
        <end position="167"/>
    </location>
</feature>
<evidence type="ECO:0000256" key="2">
    <source>
        <dbReference type="SAM" id="SignalP"/>
    </source>
</evidence>
<dbReference type="EMBL" id="GANP01008263">
    <property type="protein sequence ID" value="JAB76205.1"/>
    <property type="molecule type" value="mRNA"/>
</dbReference>
<keyword evidence="2" id="KW-0732">Signal</keyword>
<feature type="compositionally biased region" description="Basic and acidic residues" evidence="1">
    <location>
        <begin position="177"/>
        <end position="195"/>
    </location>
</feature>
<protein>
    <submittedName>
        <fullName evidence="3">Uncharacterized protein</fullName>
    </submittedName>
</protein>
<feature type="region of interest" description="Disordered" evidence="1">
    <location>
        <begin position="97"/>
        <end position="221"/>
    </location>
</feature>
<evidence type="ECO:0000313" key="3">
    <source>
        <dbReference type="EMBL" id="JAB76205.1"/>
    </source>
</evidence>
<feature type="compositionally biased region" description="Acidic residues" evidence="1">
    <location>
        <begin position="196"/>
        <end position="211"/>
    </location>
</feature>